<keyword evidence="1" id="KW-0812">Transmembrane</keyword>
<evidence type="ECO:0000313" key="3">
    <source>
        <dbReference type="EMBL" id="OAM26728.1"/>
    </source>
</evidence>
<sequence>MPHNQQNFFAQPHPLLEQLRARSGSSEMQAGNSVVLLKDSGENFPAWLEAIEAAEEYVLIEMYIFAADGFGRRLRDLLIEKCRQGVRVVLVYDWLGSLWPVLRCFFAPLKQAGADVVAYNPLGFASGFGLFSRDHRKSIVIDGHTAFVGGLCVSSAWEGNPAEGVAPWRDTGLKLQGPAVGEVIQALSDTLRSQGRRLPENIRRRGREHAGTVRAGVIATTPSNNNMMRLDLNALALANRNLWLTDAYFMPTRLYTQALINAANDGVDVRILVPRTSDIRWIGRVSRTRYRSLLEAGVRVFEWNGPMIHAKSAIADGQWARVGSTNLNFASWHINRELDVVIEDPVVVRQLEQMFLEDLSNATEIVLNESERRAAIQRRHLMLSRRRITNRQQAQAAARQLLQLSSVFRGNFYGTRTVDENEAKSYLSLGIAMLAVVALLWFAPYILVAPVMFLLLASGLSTTIHAVRQLLRFRRQKKSADTANKPPPA</sequence>
<dbReference type="PANTHER" id="PTHR21248">
    <property type="entry name" value="CARDIOLIPIN SYNTHASE"/>
    <property type="match status" value="1"/>
</dbReference>
<evidence type="ECO:0000256" key="1">
    <source>
        <dbReference type="SAM" id="Phobius"/>
    </source>
</evidence>
<dbReference type="CDD" id="cd09110">
    <property type="entry name" value="PLDc_CLS_1"/>
    <property type="match status" value="1"/>
</dbReference>
<dbReference type="EMBL" id="LXSL01000028">
    <property type="protein sequence ID" value="OAM26728.1"/>
    <property type="molecule type" value="Genomic_DNA"/>
</dbReference>
<dbReference type="RefSeq" id="WP_067593798.1">
    <property type="nucleotide sequence ID" value="NZ_LXSL01000028.1"/>
</dbReference>
<keyword evidence="1" id="KW-1133">Transmembrane helix</keyword>
<comment type="caution">
    <text evidence="3">The sequence shown here is derived from an EMBL/GenBank/DDBJ whole genome shotgun (WGS) entry which is preliminary data.</text>
</comment>
<dbReference type="SUPFAM" id="SSF56024">
    <property type="entry name" value="Phospholipase D/nuclease"/>
    <property type="match status" value="2"/>
</dbReference>
<dbReference type="Pfam" id="PF13091">
    <property type="entry name" value="PLDc_2"/>
    <property type="match status" value="2"/>
</dbReference>
<organism evidence="3 4">
    <name type="scientific">Eikenella longinqua</name>
    <dbReference type="NCBI Taxonomy" id="1795827"/>
    <lineage>
        <taxon>Bacteria</taxon>
        <taxon>Pseudomonadati</taxon>
        <taxon>Pseudomonadota</taxon>
        <taxon>Betaproteobacteria</taxon>
        <taxon>Neisseriales</taxon>
        <taxon>Neisseriaceae</taxon>
        <taxon>Eikenella</taxon>
    </lineage>
</organism>
<dbReference type="PANTHER" id="PTHR21248:SF22">
    <property type="entry name" value="PHOSPHOLIPASE D"/>
    <property type="match status" value="1"/>
</dbReference>
<dbReference type="PROSITE" id="PS50035">
    <property type="entry name" value="PLD"/>
    <property type="match status" value="2"/>
</dbReference>
<dbReference type="GO" id="GO:0032049">
    <property type="term" value="P:cardiolipin biosynthetic process"/>
    <property type="evidence" value="ECO:0007669"/>
    <property type="project" value="UniProtKB-ARBA"/>
</dbReference>
<reference evidence="4" key="1">
    <citation type="submission" date="2016-05" db="EMBL/GenBank/DDBJ databases">
        <title>Draft genome of Corynebacterium afermentans subsp. afermentans LCDC 88199T.</title>
        <authorList>
            <person name="Bernier A.-M."/>
            <person name="Bernard K."/>
        </authorList>
    </citation>
    <scope>NUCLEOTIDE SEQUENCE [LARGE SCALE GENOMIC DNA]</scope>
    <source>
        <strain evidence="4">NML02-A-017</strain>
    </source>
</reference>
<feature type="transmembrane region" description="Helical" evidence="1">
    <location>
        <begin position="453"/>
        <end position="471"/>
    </location>
</feature>
<keyword evidence="1" id="KW-0472">Membrane</keyword>
<gene>
    <name evidence="3" type="ORF">A7P95_08170</name>
</gene>
<feature type="domain" description="PLD phosphodiesterase" evidence="2">
    <location>
        <begin position="130"/>
        <end position="157"/>
    </location>
</feature>
<accession>A0A1A9RVV4</accession>
<proteinExistence type="predicted"/>
<dbReference type="CDD" id="cd09159">
    <property type="entry name" value="PLDc_ybhO_like_2"/>
    <property type="match status" value="1"/>
</dbReference>
<dbReference type="InterPro" id="IPR001736">
    <property type="entry name" value="PLipase_D/transphosphatidylase"/>
</dbReference>
<dbReference type="OrthoDB" id="9762009at2"/>
<dbReference type="GO" id="GO:0030572">
    <property type="term" value="F:phosphatidyltransferase activity"/>
    <property type="evidence" value="ECO:0007669"/>
    <property type="project" value="UniProtKB-ARBA"/>
</dbReference>
<evidence type="ECO:0000313" key="4">
    <source>
        <dbReference type="Proteomes" id="UP000077885"/>
    </source>
</evidence>
<dbReference type="Proteomes" id="UP000077885">
    <property type="component" value="Unassembled WGS sequence"/>
</dbReference>
<protein>
    <submittedName>
        <fullName evidence="3">Cardiolipin synthase B</fullName>
    </submittedName>
</protein>
<evidence type="ECO:0000259" key="2">
    <source>
        <dbReference type="PROSITE" id="PS50035"/>
    </source>
</evidence>
<dbReference type="STRING" id="1795827.A7P95_08170"/>
<dbReference type="InterPro" id="IPR025202">
    <property type="entry name" value="PLD-like_dom"/>
</dbReference>
<dbReference type="SMART" id="SM00155">
    <property type="entry name" value="PLDc"/>
    <property type="match status" value="2"/>
</dbReference>
<feature type="transmembrane region" description="Helical" evidence="1">
    <location>
        <begin position="426"/>
        <end position="447"/>
    </location>
</feature>
<dbReference type="Gene3D" id="3.30.870.10">
    <property type="entry name" value="Endonuclease Chain A"/>
    <property type="match status" value="2"/>
</dbReference>
<name>A0A1A9RVV4_9NEIS</name>
<dbReference type="AlphaFoldDB" id="A0A1A9RVV4"/>
<keyword evidence="4" id="KW-1185">Reference proteome</keyword>
<feature type="domain" description="PLD phosphodiesterase" evidence="2">
    <location>
        <begin position="304"/>
        <end position="331"/>
    </location>
</feature>